<feature type="transmembrane region" description="Helical" evidence="1">
    <location>
        <begin position="90"/>
        <end position="111"/>
    </location>
</feature>
<proteinExistence type="predicted"/>
<dbReference type="STRING" id="454130.A0A0U5GHY8"/>
<feature type="transmembrane region" description="Helical" evidence="1">
    <location>
        <begin position="151"/>
        <end position="173"/>
    </location>
</feature>
<organism evidence="2 3">
    <name type="scientific">Aspergillus calidoustus</name>
    <dbReference type="NCBI Taxonomy" id="454130"/>
    <lineage>
        <taxon>Eukaryota</taxon>
        <taxon>Fungi</taxon>
        <taxon>Dikarya</taxon>
        <taxon>Ascomycota</taxon>
        <taxon>Pezizomycotina</taxon>
        <taxon>Eurotiomycetes</taxon>
        <taxon>Eurotiomycetidae</taxon>
        <taxon>Eurotiales</taxon>
        <taxon>Aspergillaceae</taxon>
        <taxon>Aspergillus</taxon>
        <taxon>Aspergillus subgen. Nidulantes</taxon>
    </lineage>
</organism>
<dbReference type="AlphaFoldDB" id="A0A0U5GHY8"/>
<dbReference type="OrthoDB" id="5313079at2759"/>
<keyword evidence="1" id="KW-1133">Transmembrane helix</keyword>
<name>A0A0U5GHY8_ASPCI</name>
<keyword evidence="1" id="KW-0812">Transmembrane</keyword>
<evidence type="ECO:0000313" key="3">
    <source>
        <dbReference type="Proteomes" id="UP000054771"/>
    </source>
</evidence>
<sequence length="242" mass="26586">MGSELGITADSKPVADYSPVSIWWATWAAVWTVAVSLGMAYLIVRRDTPVLRIRSLGLSLSAIVLLHLYYTSVQFGTMMGALMPGDAQYWIMGTYLPCGMALFYGSNTYFLHVAKLQKRFAPYGSRSGDAPSSNRGGFIGRFRRLAYTTRVVILVGIAMAIQVHPLDIIMAILSNRSALPHRPDVVDLEKVPQLLGHPGHRSPRSPYGTKGRAGPWLGMVARRALAGLLVLDRRSYHSLEVA</sequence>
<evidence type="ECO:0000313" key="2">
    <source>
        <dbReference type="EMBL" id="CEL00420.1"/>
    </source>
</evidence>
<feature type="transmembrane region" description="Helical" evidence="1">
    <location>
        <begin position="51"/>
        <end position="70"/>
    </location>
</feature>
<keyword evidence="1" id="KW-0472">Membrane</keyword>
<protein>
    <submittedName>
        <fullName evidence="2">Uncharacterized protein</fullName>
    </submittedName>
</protein>
<dbReference type="Proteomes" id="UP000054771">
    <property type="component" value="Unassembled WGS sequence"/>
</dbReference>
<dbReference type="EMBL" id="CDMC01000001">
    <property type="protein sequence ID" value="CEL00420.1"/>
    <property type="molecule type" value="Genomic_DNA"/>
</dbReference>
<gene>
    <name evidence="2" type="ORF">ASPCAL00022</name>
</gene>
<evidence type="ECO:0000256" key="1">
    <source>
        <dbReference type="SAM" id="Phobius"/>
    </source>
</evidence>
<accession>A0A0U5GHY8</accession>
<reference evidence="3" key="1">
    <citation type="journal article" date="2016" name="Genome Announc.">
        <title>Draft genome sequences of fungus Aspergillus calidoustus.</title>
        <authorList>
            <person name="Horn F."/>
            <person name="Linde J."/>
            <person name="Mattern D.J."/>
            <person name="Walther G."/>
            <person name="Guthke R."/>
            <person name="Scherlach K."/>
            <person name="Martin K."/>
            <person name="Brakhage A.A."/>
            <person name="Petzke L."/>
            <person name="Valiante V."/>
        </authorList>
    </citation>
    <scope>NUCLEOTIDE SEQUENCE [LARGE SCALE GENOMIC DNA]</scope>
    <source>
        <strain evidence="3">SF006504</strain>
    </source>
</reference>
<keyword evidence="3" id="KW-1185">Reference proteome</keyword>
<feature type="transmembrane region" description="Helical" evidence="1">
    <location>
        <begin position="22"/>
        <end position="44"/>
    </location>
</feature>